<sequence length="198" mass="22646">MMGTDCLGDPADMLTMCNKGTVTGQDAKTVVITAFENRFFKFWKKNPSEAVLDELLKSPRKNIKIVPIKIKSTFEAVDEKIPEIGKCSPEFILHLAANSTPKIIYLEKMAFSNGYCNPLKSTVDFEYLLDELDEKCEQLKIKKSENMERSIDNYLYSLTLRESSQKTLLIRIPPFDDEYTKEAIASVIREVMRALTRD</sequence>
<comment type="similarity">
    <text evidence="1">Belongs to the peptidase C15 family.</text>
</comment>
<organism evidence="5 6">
    <name type="scientific">Caenorhabditis briggsae</name>
    <dbReference type="NCBI Taxonomy" id="6238"/>
    <lineage>
        <taxon>Eukaryota</taxon>
        <taxon>Metazoa</taxon>
        <taxon>Ecdysozoa</taxon>
        <taxon>Nematoda</taxon>
        <taxon>Chromadorea</taxon>
        <taxon>Rhabditida</taxon>
        <taxon>Rhabditina</taxon>
        <taxon>Rhabditomorpha</taxon>
        <taxon>Rhabditoidea</taxon>
        <taxon>Rhabditidae</taxon>
        <taxon>Peloderinae</taxon>
        <taxon>Caenorhabditis</taxon>
    </lineage>
</organism>
<keyword evidence="4" id="KW-0788">Thiol protease</keyword>
<dbReference type="SUPFAM" id="SSF53182">
    <property type="entry name" value="Pyrrolidone carboxyl peptidase (pyroglutamate aminopeptidase)"/>
    <property type="match status" value="1"/>
</dbReference>
<dbReference type="PANTHER" id="PTHR23402">
    <property type="entry name" value="PROTEASE FAMILY C15 PYROGLUTAMYL-PEPTIDASE I-RELATED"/>
    <property type="match status" value="1"/>
</dbReference>
<evidence type="ECO:0000256" key="4">
    <source>
        <dbReference type="ARBA" id="ARBA00022807"/>
    </source>
</evidence>
<protein>
    <submittedName>
        <fullName evidence="5">Uncharacterized protein</fullName>
    </submittedName>
</protein>
<gene>
    <name evidence="5" type="ORF">L5515_000259</name>
</gene>
<keyword evidence="6" id="KW-1185">Reference proteome</keyword>
<dbReference type="InterPro" id="IPR010381">
    <property type="entry name" value="PgaPase_1"/>
</dbReference>
<evidence type="ECO:0000256" key="3">
    <source>
        <dbReference type="ARBA" id="ARBA00022801"/>
    </source>
</evidence>
<name>A0AAE9J156_CAEBR</name>
<dbReference type="PANTHER" id="PTHR23402:SF12">
    <property type="entry name" value="ABC TRANSPORTER-RELATED"/>
    <property type="match status" value="1"/>
</dbReference>
<evidence type="ECO:0000313" key="5">
    <source>
        <dbReference type="EMBL" id="UMM10531.1"/>
    </source>
</evidence>
<dbReference type="InterPro" id="IPR036440">
    <property type="entry name" value="Peptidase_C15-like_sf"/>
</dbReference>
<dbReference type="InterPro" id="IPR016125">
    <property type="entry name" value="Peptidase_C15-like"/>
</dbReference>
<evidence type="ECO:0000256" key="1">
    <source>
        <dbReference type="ARBA" id="ARBA00006641"/>
    </source>
</evidence>
<evidence type="ECO:0000313" key="6">
    <source>
        <dbReference type="Proteomes" id="UP000829354"/>
    </source>
</evidence>
<dbReference type="Pfam" id="PF06162">
    <property type="entry name" value="PgaPase_1"/>
    <property type="match status" value="1"/>
</dbReference>
<keyword evidence="2" id="KW-0645">Protease</keyword>
<dbReference type="EMBL" id="CP092620">
    <property type="protein sequence ID" value="UMM10531.1"/>
    <property type="molecule type" value="Genomic_DNA"/>
</dbReference>
<dbReference type="Gene3D" id="3.40.630.20">
    <property type="entry name" value="Peptidase C15, pyroglutamyl peptidase I-like"/>
    <property type="match status" value="1"/>
</dbReference>
<dbReference type="Proteomes" id="UP000829354">
    <property type="component" value="Chromosome I"/>
</dbReference>
<proteinExistence type="inferred from homology"/>
<reference evidence="5 6" key="1">
    <citation type="submission" date="2022-04" db="EMBL/GenBank/DDBJ databases">
        <title>Chromosome-level reference genomes for two strains of Caenorhabditis briggsae: an improved platform for comparative genomics.</title>
        <authorList>
            <person name="Stevens L."/>
            <person name="Andersen E."/>
        </authorList>
    </citation>
    <scope>NUCLEOTIDE SEQUENCE [LARGE SCALE GENOMIC DNA]</scope>
    <source>
        <strain evidence="5">VX34</strain>
        <tissue evidence="5">Whole-organism</tissue>
    </source>
</reference>
<keyword evidence="3" id="KW-0378">Hydrolase</keyword>
<evidence type="ECO:0000256" key="2">
    <source>
        <dbReference type="ARBA" id="ARBA00022670"/>
    </source>
</evidence>
<dbReference type="AlphaFoldDB" id="A0AAE9J156"/>
<dbReference type="GO" id="GO:0006508">
    <property type="term" value="P:proteolysis"/>
    <property type="evidence" value="ECO:0007669"/>
    <property type="project" value="UniProtKB-KW"/>
</dbReference>
<dbReference type="GO" id="GO:0008234">
    <property type="term" value="F:cysteine-type peptidase activity"/>
    <property type="evidence" value="ECO:0007669"/>
    <property type="project" value="UniProtKB-KW"/>
</dbReference>
<accession>A0AAE9J156</accession>